<comment type="caution">
    <text evidence="2">The sequence shown here is derived from an EMBL/GenBank/DDBJ whole genome shotgun (WGS) entry which is preliminary data.</text>
</comment>
<dbReference type="PANTHER" id="PTHR43506:SF1">
    <property type="entry name" value="BPL_LPL CATALYTIC DOMAIN-CONTAINING PROTEIN"/>
    <property type="match status" value="1"/>
</dbReference>
<dbReference type="SUPFAM" id="SSF55681">
    <property type="entry name" value="Class II aaRS and biotin synthetases"/>
    <property type="match status" value="1"/>
</dbReference>
<dbReference type="PROSITE" id="PS51733">
    <property type="entry name" value="BPL_LPL_CATALYTIC"/>
    <property type="match status" value="1"/>
</dbReference>
<dbReference type="Gene3D" id="3.30.930.10">
    <property type="entry name" value="Bira Bifunctional Protein, Domain 2"/>
    <property type="match status" value="1"/>
</dbReference>
<protein>
    <recommendedName>
        <fullName evidence="1">BPL/LPL catalytic domain-containing protein</fullName>
    </recommendedName>
</protein>
<dbReference type="InterPro" id="IPR053264">
    <property type="entry name" value="Lipoate-ligase_2_inactive"/>
</dbReference>
<dbReference type="InterPro" id="IPR004143">
    <property type="entry name" value="BPL_LPL_catalytic"/>
</dbReference>
<evidence type="ECO:0000259" key="1">
    <source>
        <dbReference type="PROSITE" id="PS51733"/>
    </source>
</evidence>
<name>A0A0F9UAP3_9ZZZZ</name>
<dbReference type="Pfam" id="PF21948">
    <property type="entry name" value="LplA-B_cat"/>
    <property type="match status" value="1"/>
</dbReference>
<organism evidence="2">
    <name type="scientific">marine sediment metagenome</name>
    <dbReference type="NCBI Taxonomy" id="412755"/>
    <lineage>
        <taxon>unclassified sequences</taxon>
        <taxon>metagenomes</taxon>
        <taxon>ecological metagenomes</taxon>
    </lineage>
</organism>
<dbReference type="PANTHER" id="PTHR43506">
    <property type="entry name" value="BIOTIN/LIPOATE A/B PROTEIN LIGASE FAMILY"/>
    <property type="match status" value="1"/>
</dbReference>
<accession>A0A0F9UAP3</accession>
<dbReference type="EMBL" id="LAZR01001099">
    <property type="protein sequence ID" value="KKN50693.1"/>
    <property type="molecule type" value="Genomic_DNA"/>
</dbReference>
<feature type="domain" description="BPL/LPL catalytic" evidence="1">
    <location>
        <begin position="1"/>
        <end position="113"/>
    </location>
</feature>
<proteinExistence type="predicted"/>
<sequence>NTIFVTFIFSKKSLDITFFPEPILRWAENFYKKVFEIENFKLIENDFVIDDKKIAGNAMYIKKDRFLLHTSFLMDFDDKKMKKYLKVPKIAPKYRKNRSHENFLSPLKEKYSK</sequence>
<gene>
    <name evidence="2" type="ORF">LCGC14_0630020</name>
</gene>
<dbReference type="AlphaFoldDB" id="A0A0F9UAP3"/>
<evidence type="ECO:0000313" key="2">
    <source>
        <dbReference type="EMBL" id="KKN50693.1"/>
    </source>
</evidence>
<feature type="non-terminal residue" evidence="2">
    <location>
        <position position="1"/>
    </location>
</feature>
<dbReference type="InterPro" id="IPR045864">
    <property type="entry name" value="aa-tRNA-synth_II/BPL/LPL"/>
</dbReference>
<reference evidence="2" key="1">
    <citation type="journal article" date="2015" name="Nature">
        <title>Complex archaea that bridge the gap between prokaryotes and eukaryotes.</title>
        <authorList>
            <person name="Spang A."/>
            <person name="Saw J.H."/>
            <person name="Jorgensen S.L."/>
            <person name="Zaremba-Niedzwiedzka K."/>
            <person name="Martijn J."/>
            <person name="Lind A.E."/>
            <person name="van Eijk R."/>
            <person name="Schleper C."/>
            <person name="Guy L."/>
            <person name="Ettema T.J."/>
        </authorList>
    </citation>
    <scope>NUCLEOTIDE SEQUENCE</scope>
</reference>